<protein>
    <submittedName>
        <fullName evidence="2">Uncharacterized protein</fullName>
    </submittedName>
</protein>
<dbReference type="Proteomes" id="UP000235672">
    <property type="component" value="Unassembled WGS sequence"/>
</dbReference>
<feature type="region of interest" description="Disordered" evidence="1">
    <location>
        <begin position="81"/>
        <end position="125"/>
    </location>
</feature>
<dbReference type="EMBL" id="KZ613488">
    <property type="protein sequence ID" value="PMD19559.1"/>
    <property type="molecule type" value="Genomic_DNA"/>
</dbReference>
<dbReference type="OrthoDB" id="4155163at2759"/>
<name>A0A2J6PZU5_9HELO</name>
<evidence type="ECO:0000256" key="1">
    <source>
        <dbReference type="SAM" id="MobiDB-lite"/>
    </source>
</evidence>
<keyword evidence="3" id="KW-1185">Reference proteome</keyword>
<sequence length="182" mass="19981">MPTHTNHHNGDHPLPPHEEPPRHHSFSDSATLAVGATGAVVAADELLKMTDEEDSKTASLLKAGVGAAVAIGAYELLRRQEEKGEPIDHGFSRSRSRSQSRSPSRHRSSSHASQASHSSQQVKHHKRHVLEEVIGAYSLGRELLGDRKHHIAHLVGEALGATGLIQELRARDKLDEDERPRR</sequence>
<reference evidence="2 3" key="1">
    <citation type="submission" date="2016-05" db="EMBL/GenBank/DDBJ databases">
        <title>A degradative enzymes factory behind the ericoid mycorrhizal symbiosis.</title>
        <authorList>
            <consortium name="DOE Joint Genome Institute"/>
            <person name="Martino E."/>
            <person name="Morin E."/>
            <person name="Grelet G."/>
            <person name="Kuo A."/>
            <person name="Kohler A."/>
            <person name="Daghino S."/>
            <person name="Barry K."/>
            <person name="Choi C."/>
            <person name="Cichocki N."/>
            <person name="Clum A."/>
            <person name="Copeland A."/>
            <person name="Hainaut M."/>
            <person name="Haridas S."/>
            <person name="Labutti K."/>
            <person name="Lindquist E."/>
            <person name="Lipzen A."/>
            <person name="Khouja H.-R."/>
            <person name="Murat C."/>
            <person name="Ohm R."/>
            <person name="Olson A."/>
            <person name="Spatafora J."/>
            <person name="Veneault-Fourrey C."/>
            <person name="Henrissat B."/>
            <person name="Grigoriev I."/>
            <person name="Martin F."/>
            <person name="Perotto S."/>
        </authorList>
    </citation>
    <scope>NUCLEOTIDE SEQUENCE [LARGE SCALE GENOMIC DNA]</scope>
    <source>
        <strain evidence="2 3">UAMH 7357</strain>
    </source>
</reference>
<accession>A0A2J6PZU5</accession>
<organism evidence="2 3">
    <name type="scientific">Hyaloscypha hepaticicola</name>
    <dbReference type="NCBI Taxonomy" id="2082293"/>
    <lineage>
        <taxon>Eukaryota</taxon>
        <taxon>Fungi</taxon>
        <taxon>Dikarya</taxon>
        <taxon>Ascomycota</taxon>
        <taxon>Pezizomycotina</taxon>
        <taxon>Leotiomycetes</taxon>
        <taxon>Helotiales</taxon>
        <taxon>Hyaloscyphaceae</taxon>
        <taxon>Hyaloscypha</taxon>
    </lineage>
</organism>
<gene>
    <name evidence="2" type="ORF">NA56DRAFT_646893</name>
</gene>
<feature type="compositionally biased region" description="Low complexity" evidence="1">
    <location>
        <begin position="110"/>
        <end position="121"/>
    </location>
</feature>
<feature type="compositionally biased region" description="Basic residues" evidence="1">
    <location>
        <begin position="92"/>
        <end position="109"/>
    </location>
</feature>
<feature type="region of interest" description="Disordered" evidence="1">
    <location>
        <begin position="1"/>
        <end position="31"/>
    </location>
</feature>
<evidence type="ECO:0000313" key="3">
    <source>
        <dbReference type="Proteomes" id="UP000235672"/>
    </source>
</evidence>
<dbReference type="AlphaFoldDB" id="A0A2J6PZU5"/>
<evidence type="ECO:0000313" key="2">
    <source>
        <dbReference type="EMBL" id="PMD19559.1"/>
    </source>
</evidence>
<proteinExistence type="predicted"/>
<feature type="compositionally biased region" description="Basic and acidic residues" evidence="1">
    <location>
        <begin position="81"/>
        <end position="91"/>
    </location>
</feature>
<feature type="compositionally biased region" description="Basic and acidic residues" evidence="1">
    <location>
        <begin position="8"/>
        <end position="26"/>
    </location>
</feature>